<feature type="region of interest" description="Disordered" evidence="1">
    <location>
        <begin position="1"/>
        <end position="20"/>
    </location>
</feature>
<reference evidence="2 3" key="1">
    <citation type="journal article" date="2020" name="Arch. Microbiol.">
        <title>Bradyrhizobium uaiense sp. nov., a new highly efficient cowpea symbiont.</title>
        <authorList>
            <person name="Cabral Michel D."/>
            <person name="Azarias Guimaraes A."/>
            <person name="Martins da Costa E."/>
            <person name="Soares de Carvalho T."/>
            <person name="Balsanelli E."/>
            <person name="Willems A."/>
            <person name="Maltempi de Souza E."/>
            <person name="de Souza Moreira F.M."/>
        </authorList>
    </citation>
    <scope>NUCLEOTIDE SEQUENCE [LARGE SCALE GENOMIC DNA]</scope>
    <source>
        <strain evidence="2 3">UFLA 03-164</strain>
    </source>
</reference>
<keyword evidence="3" id="KW-1185">Reference proteome</keyword>
<proteinExistence type="predicted"/>
<dbReference type="AlphaFoldDB" id="A0A6P1B9K7"/>
<comment type="caution">
    <text evidence="2">The sequence shown here is derived from an EMBL/GenBank/DDBJ whole genome shotgun (WGS) entry which is preliminary data.</text>
</comment>
<evidence type="ECO:0000313" key="2">
    <source>
        <dbReference type="EMBL" id="NEU94321.1"/>
    </source>
</evidence>
<evidence type="ECO:0000256" key="1">
    <source>
        <dbReference type="SAM" id="MobiDB-lite"/>
    </source>
</evidence>
<evidence type="ECO:0000313" key="3">
    <source>
        <dbReference type="Proteomes" id="UP000468531"/>
    </source>
</evidence>
<gene>
    <name evidence="2" type="ORF">FNJ47_00370</name>
</gene>
<dbReference type="Proteomes" id="UP000468531">
    <property type="component" value="Unassembled WGS sequence"/>
</dbReference>
<dbReference type="EMBL" id="VKHP01000001">
    <property type="protein sequence ID" value="NEU94321.1"/>
    <property type="molecule type" value="Genomic_DNA"/>
</dbReference>
<protein>
    <submittedName>
        <fullName evidence="2">Uncharacterized protein</fullName>
    </submittedName>
</protein>
<sequence>MEGQMNHAVRSRYELSTMTDEERELARCRQEIARLKQLVVQLSELVLRNVTQNAEGRKSQSG</sequence>
<accession>A0A6P1B9K7</accession>
<organism evidence="2 3">
    <name type="scientific">Bradyrhizobium uaiense</name>
    <dbReference type="NCBI Taxonomy" id="2594946"/>
    <lineage>
        <taxon>Bacteria</taxon>
        <taxon>Pseudomonadati</taxon>
        <taxon>Pseudomonadota</taxon>
        <taxon>Alphaproteobacteria</taxon>
        <taxon>Hyphomicrobiales</taxon>
        <taxon>Nitrobacteraceae</taxon>
        <taxon>Bradyrhizobium</taxon>
    </lineage>
</organism>
<name>A0A6P1B9K7_9BRAD</name>